<dbReference type="EMBL" id="GBRH01164976">
    <property type="protein sequence ID" value="JAE32920.1"/>
    <property type="molecule type" value="Transcribed_RNA"/>
</dbReference>
<reference evidence="1" key="1">
    <citation type="submission" date="2014-09" db="EMBL/GenBank/DDBJ databases">
        <authorList>
            <person name="Magalhaes I.L.F."/>
            <person name="Oliveira U."/>
            <person name="Santos F.R."/>
            <person name="Vidigal T.H.D.A."/>
            <person name="Brescovit A.D."/>
            <person name="Santos A.J."/>
        </authorList>
    </citation>
    <scope>NUCLEOTIDE SEQUENCE</scope>
    <source>
        <tissue evidence="1">Shoot tissue taken approximately 20 cm above the soil surface</tissue>
    </source>
</reference>
<reference evidence="1" key="2">
    <citation type="journal article" date="2015" name="Data Brief">
        <title>Shoot transcriptome of the giant reed, Arundo donax.</title>
        <authorList>
            <person name="Barrero R.A."/>
            <person name="Guerrero F.D."/>
            <person name="Moolhuijzen P."/>
            <person name="Goolsby J.A."/>
            <person name="Tidwell J."/>
            <person name="Bellgard S.E."/>
            <person name="Bellgard M.I."/>
        </authorList>
    </citation>
    <scope>NUCLEOTIDE SEQUENCE</scope>
    <source>
        <tissue evidence="1">Shoot tissue taken approximately 20 cm above the soil surface</tissue>
    </source>
</reference>
<dbReference type="AlphaFoldDB" id="A0A0A9H6S7"/>
<evidence type="ECO:0000313" key="1">
    <source>
        <dbReference type="EMBL" id="JAE32920.1"/>
    </source>
</evidence>
<organism evidence="1">
    <name type="scientific">Arundo donax</name>
    <name type="common">Giant reed</name>
    <name type="synonym">Donax arundinaceus</name>
    <dbReference type="NCBI Taxonomy" id="35708"/>
    <lineage>
        <taxon>Eukaryota</taxon>
        <taxon>Viridiplantae</taxon>
        <taxon>Streptophyta</taxon>
        <taxon>Embryophyta</taxon>
        <taxon>Tracheophyta</taxon>
        <taxon>Spermatophyta</taxon>
        <taxon>Magnoliopsida</taxon>
        <taxon>Liliopsida</taxon>
        <taxon>Poales</taxon>
        <taxon>Poaceae</taxon>
        <taxon>PACMAD clade</taxon>
        <taxon>Arundinoideae</taxon>
        <taxon>Arundineae</taxon>
        <taxon>Arundo</taxon>
    </lineage>
</organism>
<name>A0A0A9H6S7_ARUDO</name>
<accession>A0A0A9H6S7</accession>
<proteinExistence type="predicted"/>
<protein>
    <submittedName>
        <fullName evidence="1">Uncharacterized protein</fullName>
    </submittedName>
</protein>
<sequence>MFVAKENNRHFLKVPLSCRLLRCDSNVAKVCQLSWSVFFGMQIS</sequence>